<evidence type="ECO:0000313" key="6">
    <source>
        <dbReference type="Proteomes" id="UP000266301"/>
    </source>
</evidence>
<dbReference type="RefSeq" id="WP_119974045.1">
    <property type="nucleotide sequence ID" value="NZ_CP032416.1"/>
</dbReference>
<dbReference type="InterPro" id="IPR008979">
    <property type="entry name" value="Galactose-bd-like_sf"/>
</dbReference>
<accession>A0A386H6U9</accession>
<protein>
    <submittedName>
        <fullName evidence="5">DUF4434 domain-containing protein</fullName>
    </submittedName>
</protein>
<dbReference type="InterPro" id="IPR017853">
    <property type="entry name" value="GH"/>
</dbReference>
<keyword evidence="2" id="KW-0472">Membrane</keyword>
<proteinExistence type="predicted"/>
<dbReference type="Gene3D" id="3.20.20.80">
    <property type="entry name" value="Glycosidases"/>
    <property type="match status" value="1"/>
</dbReference>
<evidence type="ECO:0000313" key="5">
    <source>
        <dbReference type="EMBL" id="AYD41318.1"/>
    </source>
</evidence>
<dbReference type="OrthoDB" id="6044697at2"/>
<name>A0A386H6U9_9CLOT</name>
<dbReference type="InterPro" id="IPR000421">
    <property type="entry name" value="FA58C"/>
</dbReference>
<gene>
    <name evidence="5" type="ORF">D4Z93_12700</name>
</gene>
<keyword evidence="2" id="KW-0812">Transmembrane</keyword>
<keyword evidence="1" id="KW-0378">Hydrolase</keyword>
<keyword evidence="6" id="KW-1185">Reference proteome</keyword>
<dbReference type="EMBL" id="CP032416">
    <property type="protein sequence ID" value="AYD41318.1"/>
    <property type="molecule type" value="Genomic_DNA"/>
</dbReference>
<dbReference type="InterPro" id="IPR013783">
    <property type="entry name" value="Ig-like_fold"/>
</dbReference>
<organism evidence="5 6">
    <name type="scientific">Clostridium fermenticellae</name>
    <dbReference type="NCBI Taxonomy" id="2068654"/>
    <lineage>
        <taxon>Bacteria</taxon>
        <taxon>Bacillati</taxon>
        <taxon>Bacillota</taxon>
        <taxon>Clostridia</taxon>
        <taxon>Eubacteriales</taxon>
        <taxon>Clostridiaceae</taxon>
        <taxon>Clostridium</taxon>
    </lineage>
</organism>
<dbReference type="AlphaFoldDB" id="A0A386H6U9"/>
<dbReference type="GO" id="GO:0016798">
    <property type="term" value="F:hydrolase activity, acting on glycosyl bonds"/>
    <property type="evidence" value="ECO:0007669"/>
    <property type="project" value="UniProtKB-KW"/>
</dbReference>
<evidence type="ECO:0000259" key="4">
    <source>
        <dbReference type="Pfam" id="PF14488"/>
    </source>
</evidence>
<feature type="transmembrane region" description="Helical" evidence="2">
    <location>
        <begin position="6"/>
        <end position="25"/>
    </location>
</feature>
<dbReference type="Pfam" id="PF14488">
    <property type="entry name" value="DUF4434"/>
    <property type="match status" value="1"/>
</dbReference>
<keyword evidence="2" id="KW-1133">Transmembrane helix</keyword>
<dbReference type="KEGG" id="cfer:D4Z93_12700"/>
<dbReference type="SUPFAM" id="SSF51445">
    <property type="entry name" value="(Trans)glycosidases"/>
    <property type="match status" value="1"/>
</dbReference>
<dbReference type="SUPFAM" id="SSF49785">
    <property type="entry name" value="Galactose-binding domain-like"/>
    <property type="match status" value="1"/>
</dbReference>
<feature type="domain" description="F5/8 type C" evidence="3">
    <location>
        <begin position="485"/>
        <end position="602"/>
    </location>
</feature>
<feature type="domain" description="DUF4434" evidence="4">
    <location>
        <begin position="39"/>
        <end position="327"/>
    </location>
</feature>
<dbReference type="InterPro" id="IPR027849">
    <property type="entry name" value="DUF4434"/>
</dbReference>
<evidence type="ECO:0000256" key="1">
    <source>
        <dbReference type="ARBA" id="ARBA00023295"/>
    </source>
</evidence>
<evidence type="ECO:0000259" key="3">
    <source>
        <dbReference type="Pfam" id="PF00754"/>
    </source>
</evidence>
<sequence>MKFKNITYKILICIFAGLIFVCIYFNSPLKKNINAPKADGTFIQLDLTQNWNDTRWKKELSYLKEAKMDYIVLSGVSTTNGNSTQSVYKSSLPGFQKIYGNSDPIDLCLKNAESLNIKVFLDTNFNSDWWNRSGYDSEWLNTQVIRMNSVADELYSKYHKKYPGSFYGWYFPYEVDNAKFSNTDQFLVLSNAANDYLKHLEDKNERLHFLMSPFMNSSCSTPQEYADNWKVFFKNTNLKPGDIFCPQDSIGSGKLNINEVNEWFTALRKAVKSKNGLLLWANAETFDYKNNSSTTLDRFTKQLKLESPCVDNIICFSYSHYYSPNNINSGFHNSYVKYLSKNSLPNLRVSPPKDVYVFSGTNNQFLISWVKPDDTKGICGYRLYRNGTLIYQSIVQRSYGGNKAYNSIKFLDKPYLGTDTKKCTYEVRSFDFSGNVSKPSKPVTVNTVPAPKLPSSNLISNKRTYTLSPNPQSIYADNGFKLTDSSYAPDNKVKDNYFIGWYNDPIEITLDLGKIYDIKQFSVDYLYNPTSWAELPEKASISISEDGENFTPVGMLDFPIVPFSERNGTKYKIYLTPKSTVKGRFVKIFSVTKPNNYTFIDEIEVKN</sequence>
<dbReference type="Gene3D" id="2.60.120.260">
    <property type="entry name" value="Galactose-binding domain-like"/>
    <property type="match status" value="1"/>
</dbReference>
<reference evidence="5 6" key="1">
    <citation type="journal article" date="2019" name="Int. J. Syst. Evol. Microbiol.">
        <title>Clostridium fermenticellae sp. nov., isolated from the mud in a fermentation cellar for the production of the Chinese liquor, baijiu.</title>
        <authorList>
            <person name="Xu P.X."/>
            <person name="Chai L.J."/>
            <person name="Qiu T."/>
            <person name="Zhang X.J."/>
            <person name="Lu Z.M."/>
            <person name="Xiao C."/>
            <person name="Wang S.T."/>
            <person name="Shen C.H."/>
            <person name="Shi J.S."/>
            <person name="Xu Z.H."/>
        </authorList>
    </citation>
    <scope>NUCLEOTIDE SEQUENCE [LARGE SCALE GENOMIC DNA]</scope>
    <source>
        <strain evidence="5 6">JN500901</strain>
    </source>
</reference>
<keyword evidence="1" id="KW-0326">Glycosidase</keyword>
<evidence type="ECO:0000256" key="2">
    <source>
        <dbReference type="SAM" id="Phobius"/>
    </source>
</evidence>
<dbReference type="Proteomes" id="UP000266301">
    <property type="component" value="Chromosome"/>
</dbReference>
<dbReference type="Gene3D" id="2.60.40.10">
    <property type="entry name" value="Immunoglobulins"/>
    <property type="match status" value="1"/>
</dbReference>
<dbReference type="Pfam" id="PF00754">
    <property type="entry name" value="F5_F8_type_C"/>
    <property type="match status" value="1"/>
</dbReference>